<dbReference type="Gene3D" id="3.90.550.10">
    <property type="entry name" value="Spore Coat Polysaccharide Biosynthesis Protein SpsA, Chain A"/>
    <property type="match status" value="1"/>
</dbReference>
<dbReference type="CDD" id="cd00761">
    <property type="entry name" value="Glyco_tranf_GTA_type"/>
    <property type="match status" value="1"/>
</dbReference>
<dbReference type="InterPro" id="IPR050834">
    <property type="entry name" value="Glycosyltransf_2"/>
</dbReference>
<evidence type="ECO:0000313" key="2">
    <source>
        <dbReference type="EMBL" id="EQD38611.1"/>
    </source>
</evidence>
<dbReference type="EC" id="2.-.-.-" evidence="2"/>
<sequence length="337" mass="38754">MTKAFISVVIPAFDRREFLRDAVASVFGQTLPRSDFELVVIKNFDEPDVDALRGTPGMKILWDDSPALGAMLLKAIEASEGEIVCFLDDDDLFEPDKLDRIARLFREDPTRTFVHDSILAVDRLGNPIPGWDRIRPQPTISYSVASAVDRRAKTPEFFRCGSNVNLSAMSVRNSLLRKVADRLRRVHTSPDIFVFFASLASEGSLWIERERLTRYRFHSSWSHAQVEEGRWAFEAQRLIQEVETADLIREMTRGTPAEIPALGYVAEARFQYYMMVPEAPPPRWGQYIELVRAAWARRQPYLVDRLLWALAKRVAPQSTTRRYHRRSHARHSQLLAP</sequence>
<reference evidence="2" key="1">
    <citation type="submission" date="2013-08" db="EMBL/GenBank/DDBJ databases">
        <authorList>
            <person name="Mendez C."/>
            <person name="Richter M."/>
            <person name="Ferrer M."/>
            <person name="Sanchez J."/>
        </authorList>
    </citation>
    <scope>NUCLEOTIDE SEQUENCE</scope>
</reference>
<dbReference type="Pfam" id="PF00535">
    <property type="entry name" value="Glycos_transf_2"/>
    <property type="match status" value="1"/>
</dbReference>
<keyword evidence="2" id="KW-0808">Transferase</keyword>
<protein>
    <submittedName>
        <fullName evidence="2">Glycosyl transferase, family 2</fullName>
        <ecNumber evidence="2">2.-.-.-</ecNumber>
    </submittedName>
</protein>
<dbReference type="AlphaFoldDB" id="T0YST9"/>
<organism evidence="2">
    <name type="scientific">mine drainage metagenome</name>
    <dbReference type="NCBI Taxonomy" id="410659"/>
    <lineage>
        <taxon>unclassified sequences</taxon>
        <taxon>metagenomes</taxon>
        <taxon>ecological metagenomes</taxon>
    </lineage>
</organism>
<dbReference type="PANTHER" id="PTHR43685">
    <property type="entry name" value="GLYCOSYLTRANSFERASE"/>
    <property type="match status" value="1"/>
</dbReference>
<dbReference type="InterPro" id="IPR029044">
    <property type="entry name" value="Nucleotide-diphossugar_trans"/>
</dbReference>
<dbReference type="GO" id="GO:0016740">
    <property type="term" value="F:transferase activity"/>
    <property type="evidence" value="ECO:0007669"/>
    <property type="project" value="UniProtKB-KW"/>
</dbReference>
<dbReference type="PANTHER" id="PTHR43685:SF11">
    <property type="entry name" value="GLYCOSYLTRANSFERASE TAGX-RELATED"/>
    <property type="match status" value="1"/>
</dbReference>
<dbReference type="EMBL" id="AUZY01010460">
    <property type="protein sequence ID" value="EQD38611.1"/>
    <property type="molecule type" value="Genomic_DNA"/>
</dbReference>
<dbReference type="InterPro" id="IPR001173">
    <property type="entry name" value="Glyco_trans_2-like"/>
</dbReference>
<name>T0YST9_9ZZZZ</name>
<dbReference type="SUPFAM" id="SSF53448">
    <property type="entry name" value="Nucleotide-diphospho-sugar transferases"/>
    <property type="match status" value="1"/>
</dbReference>
<gene>
    <name evidence="2" type="ORF">B1B_15726</name>
</gene>
<accession>T0YST9</accession>
<comment type="caution">
    <text evidence="2">The sequence shown here is derived from an EMBL/GenBank/DDBJ whole genome shotgun (WGS) entry which is preliminary data.</text>
</comment>
<evidence type="ECO:0000259" key="1">
    <source>
        <dbReference type="Pfam" id="PF00535"/>
    </source>
</evidence>
<feature type="domain" description="Glycosyltransferase 2-like" evidence="1">
    <location>
        <begin position="7"/>
        <end position="113"/>
    </location>
</feature>
<proteinExistence type="predicted"/>
<reference evidence="2" key="2">
    <citation type="journal article" date="2014" name="ISME J.">
        <title>Microbial stratification in low pH oxic and suboxic macroscopic growths along an acid mine drainage.</title>
        <authorList>
            <person name="Mendez-Garcia C."/>
            <person name="Mesa V."/>
            <person name="Sprenger R.R."/>
            <person name="Richter M."/>
            <person name="Diez M.S."/>
            <person name="Solano J."/>
            <person name="Bargiela R."/>
            <person name="Golyshina O.V."/>
            <person name="Manteca A."/>
            <person name="Ramos J.L."/>
            <person name="Gallego J.R."/>
            <person name="Llorente I."/>
            <person name="Martins Dos Santos V.A."/>
            <person name="Jensen O.N."/>
            <person name="Pelaez A.I."/>
            <person name="Sanchez J."/>
            <person name="Ferrer M."/>
        </authorList>
    </citation>
    <scope>NUCLEOTIDE SEQUENCE</scope>
</reference>